<comment type="caution">
    <text evidence="2">The sequence shown here is derived from an EMBL/GenBank/DDBJ whole genome shotgun (WGS) entry which is preliminary data.</text>
</comment>
<dbReference type="AlphaFoldDB" id="A0A395RM65"/>
<accession>A0A395RM65</accession>
<feature type="region of interest" description="Disordered" evidence="1">
    <location>
        <begin position="1"/>
        <end position="25"/>
    </location>
</feature>
<name>A0A395RM65_FUSSP</name>
<evidence type="ECO:0000313" key="3">
    <source>
        <dbReference type="Proteomes" id="UP000266152"/>
    </source>
</evidence>
<protein>
    <submittedName>
        <fullName evidence="2">Uncharacterized protein</fullName>
    </submittedName>
</protein>
<proteinExistence type="predicted"/>
<dbReference type="Proteomes" id="UP000266152">
    <property type="component" value="Unassembled WGS sequence"/>
</dbReference>
<dbReference type="EMBL" id="PXOF01000170">
    <property type="protein sequence ID" value="RGP61175.1"/>
    <property type="molecule type" value="Genomic_DNA"/>
</dbReference>
<gene>
    <name evidence="2" type="ORF">FSPOR_10160</name>
</gene>
<evidence type="ECO:0000313" key="2">
    <source>
        <dbReference type="EMBL" id="RGP61175.1"/>
    </source>
</evidence>
<keyword evidence="3" id="KW-1185">Reference proteome</keyword>
<evidence type="ECO:0000256" key="1">
    <source>
        <dbReference type="SAM" id="MobiDB-lite"/>
    </source>
</evidence>
<feature type="compositionally biased region" description="Polar residues" evidence="1">
    <location>
        <begin position="1"/>
        <end position="11"/>
    </location>
</feature>
<sequence>MTERTANTYSKRVTDDGETARSKLTDQNVSIRSLVNYPDPLTPRSQLKTWPQGVTSEMEARWHQMMGESGKRA</sequence>
<reference evidence="2 3" key="1">
    <citation type="journal article" date="2018" name="PLoS Pathog.">
        <title>Evolution of structural diversity of trichothecenes, a family of toxins produced by plant pathogenic and entomopathogenic fungi.</title>
        <authorList>
            <person name="Proctor R.H."/>
            <person name="McCormick S.P."/>
            <person name="Kim H.S."/>
            <person name="Cardoza R.E."/>
            <person name="Stanley A.M."/>
            <person name="Lindo L."/>
            <person name="Kelly A."/>
            <person name="Brown D.W."/>
            <person name="Lee T."/>
            <person name="Vaughan M.M."/>
            <person name="Alexander N.J."/>
            <person name="Busman M."/>
            <person name="Gutierrez S."/>
        </authorList>
    </citation>
    <scope>NUCLEOTIDE SEQUENCE [LARGE SCALE GENOMIC DNA]</scope>
    <source>
        <strain evidence="2 3">NRRL 3299</strain>
    </source>
</reference>
<organism evidence="2 3">
    <name type="scientific">Fusarium sporotrichioides</name>
    <dbReference type="NCBI Taxonomy" id="5514"/>
    <lineage>
        <taxon>Eukaryota</taxon>
        <taxon>Fungi</taxon>
        <taxon>Dikarya</taxon>
        <taxon>Ascomycota</taxon>
        <taxon>Pezizomycotina</taxon>
        <taxon>Sordariomycetes</taxon>
        <taxon>Hypocreomycetidae</taxon>
        <taxon>Hypocreales</taxon>
        <taxon>Nectriaceae</taxon>
        <taxon>Fusarium</taxon>
    </lineage>
</organism>
<feature type="compositionally biased region" description="Basic and acidic residues" evidence="1">
    <location>
        <begin position="12"/>
        <end position="24"/>
    </location>
</feature>